<keyword evidence="2" id="KW-1185">Reference proteome</keyword>
<accession>A0ABS9GXG5</accession>
<sequence length="46" mass="5467">MADRKRWIQSAVGAKTEYDGQKEVDSIRGRSENRKWRTERGVFDPR</sequence>
<gene>
    <name evidence="1" type="ORF">L2716_00960</name>
</gene>
<dbReference type="RefSeq" id="WP_236330690.1">
    <property type="nucleotide sequence ID" value="NZ_JAKIJS010000001.1"/>
</dbReference>
<protein>
    <submittedName>
        <fullName evidence="1">Uncharacterized protein</fullName>
    </submittedName>
</protein>
<evidence type="ECO:0000313" key="2">
    <source>
        <dbReference type="Proteomes" id="UP001649381"/>
    </source>
</evidence>
<dbReference type="EMBL" id="JAKIJS010000001">
    <property type="protein sequence ID" value="MCF6136278.1"/>
    <property type="molecule type" value="Genomic_DNA"/>
</dbReference>
<comment type="caution">
    <text evidence="1">The sequence shown here is derived from an EMBL/GenBank/DDBJ whole genome shotgun (WGS) entry which is preliminary data.</text>
</comment>
<name>A0ABS9GXG5_9BACL</name>
<reference evidence="1 2" key="1">
    <citation type="submission" date="2022-01" db="EMBL/GenBank/DDBJ databases">
        <title>Alkalihalobacillus sp. EGI L200015, a novel bacterium isolated from a salt lake sediment.</title>
        <authorList>
            <person name="Gao L."/>
            <person name="Fang B.-Z."/>
            <person name="Li W.-J."/>
        </authorList>
    </citation>
    <scope>NUCLEOTIDE SEQUENCE [LARGE SCALE GENOMIC DNA]</scope>
    <source>
        <strain evidence="1 2">KCTC 12718</strain>
    </source>
</reference>
<organism evidence="1 2">
    <name type="scientific">Pseudalkalibacillus berkeleyi</name>
    <dbReference type="NCBI Taxonomy" id="1069813"/>
    <lineage>
        <taxon>Bacteria</taxon>
        <taxon>Bacillati</taxon>
        <taxon>Bacillota</taxon>
        <taxon>Bacilli</taxon>
        <taxon>Bacillales</taxon>
        <taxon>Fictibacillaceae</taxon>
        <taxon>Pseudalkalibacillus</taxon>
    </lineage>
</organism>
<evidence type="ECO:0000313" key="1">
    <source>
        <dbReference type="EMBL" id="MCF6136278.1"/>
    </source>
</evidence>
<dbReference type="Proteomes" id="UP001649381">
    <property type="component" value="Unassembled WGS sequence"/>
</dbReference>
<proteinExistence type="predicted"/>